<accession>A0ABT8Y7B0</accession>
<evidence type="ECO:0000259" key="8">
    <source>
        <dbReference type="Pfam" id="PF07715"/>
    </source>
</evidence>
<keyword evidence="6" id="KW-0812">Transmembrane</keyword>
<reference evidence="9" key="1">
    <citation type="submission" date="2023-07" db="EMBL/GenBank/DDBJ databases">
        <authorList>
            <person name="Kim M."/>
        </authorList>
    </citation>
    <scope>NUCLEOTIDE SEQUENCE</scope>
    <source>
        <strain evidence="9">BIUV-7</strain>
    </source>
</reference>
<keyword evidence="3" id="KW-0998">Cell outer membrane</keyword>
<dbReference type="Gene3D" id="2.170.130.10">
    <property type="entry name" value="TonB-dependent receptor, plug domain"/>
    <property type="match status" value="1"/>
</dbReference>
<comment type="subcellular location">
    <subcellularLocation>
        <location evidence="1 4">Cell outer membrane</location>
    </subcellularLocation>
</comment>
<dbReference type="InterPro" id="IPR012910">
    <property type="entry name" value="Plug_dom"/>
</dbReference>
<dbReference type="Gene3D" id="2.40.170.20">
    <property type="entry name" value="TonB-dependent receptor, beta-barrel domain"/>
    <property type="match status" value="1"/>
</dbReference>
<dbReference type="InterPro" id="IPR037066">
    <property type="entry name" value="Plug_dom_sf"/>
</dbReference>
<evidence type="ECO:0000256" key="3">
    <source>
        <dbReference type="ARBA" id="ARBA00023237"/>
    </source>
</evidence>
<dbReference type="Pfam" id="PF07715">
    <property type="entry name" value="Plug"/>
    <property type="match status" value="1"/>
</dbReference>
<feature type="region of interest" description="Disordered" evidence="5">
    <location>
        <begin position="39"/>
        <end position="72"/>
    </location>
</feature>
<comment type="caution">
    <text evidence="9">The sequence shown here is derived from an EMBL/GenBank/DDBJ whole genome shotgun (WGS) entry which is preliminary data.</text>
</comment>
<evidence type="ECO:0000313" key="10">
    <source>
        <dbReference type="Proteomes" id="UP001169764"/>
    </source>
</evidence>
<evidence type="ECO:0000256" key="1">
    <source>
        <dbReference type="ARBA" id="ARBA00004442"/>
    </source>
</evidence>
<sequence length="976" mass="105066">MTDTRSDPQRQLALRVMLLASMVGVTAPLIAQTVDNAQSPGAAASSPVEGSIKSSSVQPNPVAEPETAAMPAQGVATTANASKEDEIIISGARATQRSSLETKRSAAVILDGIVNDQIGALPDNSVGDTLTRITGVTSDRFKGNANEISVRGLGPTLSFATFNGREVSSAGADRSVAFQQFPSELVNGVLVYKSQEADFVEGGSAGIIDLRSLKPLDYGKRRIVAEVRGAYSPQENDNLGRTGASYRANLSYTDQFETGIGDIGVSIGYQRQDTTAPEDYYTTNSAFVPCTTSANAPGTSATNCSNAVTAPTGSTVGGRYFATSSRAWRANVTNEKRDALIGALEWKPTSELDISLDGQYSKRRSLERRFIFSITEATRGIQPQIIGGVGNDDSAGALLRYAGNSNLETQNERRQRNETYVGGGGTVNWKHDQLTLVADASYSGSHRTETQKATRLRSNTRVAYVFDNTRDAVPSVSFGNFNINDPANYTLAGYARNRLATNRRDKIYAGRVDGSYDLDGDFLQSLKVGGRYSSHRRTNDNAANTDLDTIAPALSVAGNQQCRTSFPTNDFMHDSKTNISSWATFDNDCLYRTFTGGSEGLPFPTETRDPSDINVRERIWAGYAMANFRSQVGDVPVSGNAGVRYVRTTIDSKGFNVPVSVVIDPNSGLFVVNPVAGATVVESTQKGRYAYWLPSANIAFDVSEKVKLRLAGYRSLSRSGIESFGAGVAIGAASSTATTVQDALANSTTGNPALKPLMGWNADVSMELYLNKDTSFSLAPYYKWLKGAVIARSAPRSTTLVVNGAPITISSIAPINDDTTRRLYGLEVSGSHQLAWLPAPLDGFGVSGGFNYVHANFAYPDPSTLAPYVEPANLIGSSKYNANASIWWEKYGFSIRGFYRYRSNYYKPNSSTNRSVRGSDFLDVSVQYNINDHVQLKAQAQNITGTRDIFFKGGYDSVTEVSASGPTYYAGVRVVF</sequence>
<evidence type="ECO:0000259" key="7">
    <source>
        <dbReference type="Pfam" id="PF00593"/>
    </source>
</evidence>
<dbReference type="SUPFAM" id="SSF56935">
    <property type="entry name" value="Porins"/>
    <property type="match status" value="1"/>
</dbReference>
<evidence type="ECO:0000256" key="2">
    <source>
        <dbReference type="ARBA" id="ARBA00023136"/>
    </source>
</evidence>
<evidence type="ECO:0000256" key="4">
    <source>
        <dbReference type="RuleBase" id="RU003357"/>
    </source>
</evidence>
<organism evidence="9 10">
    <name type="scientific">Sphingomonas natans</name>
    <dbReference type="NCBI Taxonomy" id="3063330"/>
    <lineage>
        <taxon>Bacteria</taxon>
        <taxon>Pseudomonadati</taxon>
        <taxon>Pseudomonadota</taxon>
        <taxon>Alphaproteobacteria</taxon>
        <taxon>Sphingomonadales</taxon>
        <taxon>Sphingomonadaceae</taxon>
        <taxon>Sphingomonas</taxon>
    </lineage>
</organism>
<dbReference type="PANTHER" id="PTHR40980:SF4">
    <property type="entry name" value="TONB-DEPENDENT RECEPTOR-LIKE BETA-BARREL DOMAIN-CONTAINING PROTEIN"/>
    <property type="match status" value="1"/>
</dbReference>
<dbReference type="RefSeq" id="WP_303541200.1">
    <property type="nucleotide sequence ID" value="NZ_JAUOTP010000003.1"/>
</dbReference>
<dbReference type="InterPro" id="IPR010104">
    <property type="entry name" value="TonB_rcpt_bac"/>
</dbReference>
<gene>
    <name evidence="9" type="ORF">Q4F19_07315</name>
</gene>
<keyword evidence="9" id="KW-0675">Receptor</keyword>
<evidence type="ECO:0000256" key="6">
    <source>
        <dbReference type="SAM" id="Phobius"/>
    </source>
</evidence>
<dbReference type="NCBIfam" id="TIGR01782">
    <property type="entry name" value="TonB-Xanth-Caul"/>
    <property type="match status" value="1"/>
</dbReference>
<proteinExistence type="inferred from homology"/>
<dbReference type="InterPro" id="IPR000531">
    <property type="entry name" value="Beta-barrel_TonB"/>
</dbReference>
<protein>
    <submittedName>
        <fullName evidence="9">TonB-dependent receptor</fullName>
    </submittedName>
</protein>
<keyword evidence="4" id="KW-0798">TonB box</keyword>
<feature type="domain" description="TonB-dependent receptor-like beta-barrel" evidence="7">
    <location>
        <begin position="464"/>
        <end position="943"/>
    </location>
</feature>
<dbReference type="PANTHER" id="PTHR40980">
    <property type="entry name" value="PLUG DOMAIN-CONTAINING PROTEIN"/>
    <property type="match status" value="1"/>
</dbReference>
<keyword evidence="2 4" id="KW-0472">Membrane</keyword>
<dbReference type="Pfam" id="PF00593">
    <property type="entry name" value="TonB_dep_Rec_b-barrel"/>
    <property type="match status" value="1"/>
</dbReference>
<dbReference type="EMBL" id="JAUOTP010000003">
    <property type="protein sequence ID" value="MDO6414186.1"/>
    <property type="molecule type" value="Genomic_DNA"/>
</dbReference>
<dbReference type="Proteomes" id="UP001169764">
    <property type="component" value="Unassembled WGS sequence"/>
</dbReference>
<dbReference type="InterPro" id="IPR036942">
    <property type="entry name" value="Beta-barrel_TonB_sf"/>
</dbReference>
<comment type="similarity">
    <text evidence="4">Belongs to the TonB-dependent receptor family.</text>
</comment>
<keyword evidence="6" id="KW-1133">Transmembrane helix</keyword>
<name>A0ABT8Y7B0_9SPHN</name>
<evidence type="ECO:0000313" key="9">
    <source>
        <dbReference type="EMBL" id="MDO6414186.1"/>
    </source>
</evidence>
<keyword evidence="10" id="KW-1185">Reference proteome</keyword>
<evidence type="ECO:0000256" key="5">
    <source>
        <dbReference type="SAM" id="MobiDB-lite"/>
    </source>
</evidence>
<feature type="transmembrane region" description="Helical" evidence="6">
    <location>
        <begin position="12"/>
        <end position="31"/>
    </location>
</feature>
<feature type="domain" description="TonB-dependent receptor plug" evidence="8">
    <location>
        <begin position="104"/>
        <end position="206"/>
    </location>
</feature>